<name>A0ABU8LPA0_9MICO</name>
<evidence type="ECO:0000313" key="1">
    <source>
        <dbReference type="EMBL" id="MEJ1092522.1"/>
    </source>
</evidence>
<dbReference type="EMBL" id="JBBDGN010000013">
    <property type="protein sequence ID" value="MEJ1092522.1"/>
    <property type="molecule type" value="Genomic_DNA"/>
</dbReference>
<sequence length="320" mass="36576">MSRQRGHADPRRVLSGLQAQLARVSKFQDTIDPAAAIATYGRVFRMLDSHLEEFRRDAGLPERAPWLAGIRTRAVEHRYAHLPAPTDRVYTYWDKPLNTAPPLVQACIAQLRRVHPTLQVLDGASTRELIDIPERIATLLEHDRPAHFSDYLRTRVLEEHGGIWVDATAWVHRNLGDDLQRTYLRAGTIFPRWTGRAIANWFIASQPHTPILALQRRALDVWWEQNDDLPDYFLYHRIFEVIQAIVPEARAQWRAAPVLSSAQAHLLQLEMMQPWRPEPLRRTLDLAPLQKLSYKFDSVPEGSVLEHLLAGDGAQLSAGS</sequence>
<proteinExistence type="predicted"/>
<gene>
    <name evidence="1" type="ORF">WDU93_12590</name>
</gene>
<reference evidence="1 2" key="1">
    <citation type="submission" date="2024-02" db="EMBL/GenBank/DDBJ databases">
        <authorList>
            <person name="Saticioglu I.B."/>
        </authorList>
    </citation>
    <scope>NUCLEOTIDE SEQUENCE [LARGE SCALE GENOMIC DNA]</scope>
    <source>
        <strain evidence="1 2">Mu-43</strain>
    </source>
</reference>
<dbReference type="RefSeq" id="WP_337321159.1">
    <property type="nucleotide sequence ID" value="NZ_JBBDGN010000013.1"/>
</dbReference>
<comment type="caution">
    <text evidence="1">The sequence shown here is derived from an EMBL/GenBank/DDBJ whole genome shotgun (WGS) entry which is preliminary data.</text>
</comment>
<keyword evidence="2" id="KW-1185">Reference proteome</keyword>
<dbReference type="InterPro" id="IPR008441">
    <property type="entry name" value="AfumC-like_glycosyl_Trfase"/>
</dbReference>
<dbReference type="Pfam" id="PF05704">
    <property type="entry name" value="Caps_synth"/>
    <property type="match status" value="1"/>
</dbReference>
<dbReference type="Proteomes" id="UP001366085">
    <property type="component" value="Unassembled WGS sequence"/>
</dbReference>
<evidence type="ECO:0000313" key="2">
    <source>
        <dbReference type="Proteomes" id="UP001366085"/>
    </source>
</evidence>
<dbReference type="SUPFAM" id="SSF53448">
    <property type="entry name" value="Nucleotide-diphospho-sugar transferases"/>
    <property type="match status" value="1"/>
</dbReference>
<organism evidence="1 2">
    <name type="scientific">Microbacterium istanbulense</name>
    <dbReference type="NCBI Taxonomy" id="3122049"/>
    <lineage>
        <taxon>Bacteria</taxon>
        <taxon>Bacillati</taxon>
        <taxon>Actinomycetota</taxon>
        <taxon>Actinomycetes</taxon>
        <taxon>Micrococcales</taxon>
        <taxon>Microbacteriaceae</taxon>
        <taxon>Microbacterium</taxon>
    </lineage>
</organism>
<dbReference type="Gene3D" id="3.90.550.20">
    <property type="match status" value="1"/>
</dbReference>
<protein>
    <submittedName>
        <fullName evidence="1">Capsular polysaccharide synthesis protein</fullName>
    </submittedName>
</protein>
<accession>A0ABU8LPA0</accession>
<dbReference type="InterPro" id="IPR029044">
    <property type="entry name" value="Nucleotide-diphossugar_trans"/>
</dbReference>